<protein>
    <submittedName>
        <fullName evidence="1">Uncharacterized protein</fullName>
    </submittedName>
</protein>
<dbReference type="KEGG" id="cpip:CJF12_08765"/>
<evidence type="ECO:0000313" key="1">
    <source>
        <dbReference type="EMBL" id="KFF29533.1"/>
    </source>
</evidence>
<reference evidence="1 2" key="1">
    <citation type="submission" date="2014-07" db="EMBL/GenBank/DDBJ databases">
        <title>Genome of Chryseobacterium piperi CTM.</title>
        <authorList>
            <person name="Pipes S.E."/>
            <person name="Stropko S.J."/>
            <person name="Newman J.D."/>
        </authorList>
    </citation>
    <scope>NUCLEOTIDE SEQUENCE [LARGE SCALE GENOMIC DNA]</scope>
    <source>
        <strain evidence="1 2">CTM</strain>
    </source>
</reference>
<gene>
    <name evidence="1" type="ORF">IQ37_04720</name>
</gene>
<organism evidence="1 2">
    <name type="scientific">Chryseobacterium piperi</name>
    <dbReference type="NCBI Taxonomy" id="558152"/>
    <lineage>
        <taxon>Bacteria</taxon>
        <taxon>Pseudomonadati</taxon>
        <taxon>Bacteroidota</taxon>
        <taxon>Flavobacteriia</taxon>
        <taxon>Flavobacteriales</taxon>
        <taxon>Weeksellaceae</taxon>
        <taxon>Chryseobacterium group</taxon>
        <taxon>Chryseobacterium</taxon>
    </lineage>
</organism>
<evidence type="ECO:0000313" key="2">
    <source>
        <dbReference type="Proteomes" id="UP000028709"/>
    </source>
</evidence>
<accession>A0A086BKR9</accession>
<name>A0A086BKR9_9FLAO</name>
<dbReference type="EMBL" id="JPRJ01000005">
    <property type="protein sequence ID" value="KFF29533.1"/>
    <property type="molecule type" value="Genomic_DNA"/>
</dbReference>
<sequence>MFYSIFYELENILKIWLKNITVQNNPSFSGSFKLVYPPTYNIHSTLIFYCFNGFPIRRHFKKFSPSSIKNFYEFPETYLLWNHTDN</sequence>
<comment type="caution">
    <text evidence="1">The sequence shown here is derived from an EMBL/GenBank/DDBJ whole genome shotgun (WGS) entry which is preliminary data.</text>
</comment>
<dbReference type="AlphaFoldDB" id="A0A086BKR9"/>
<proteinExistence type="predicted"/>
<keyword evidence="2" id="KW-1185">Reference proteome</keyword>
<dbReference type="Proteomes" id="UP000028709">
    <property type="component" value="Unassembled WGS sequence"/>
</dbReference>